<proteinExistence type="predicted"/>
<dbReference type="OrthoDB" id="5476529at2"/>
<dbReference type="InterPro" id="IPR008979">
    <property type="entry name" value="Galactose-bd-like_sf"/>
</dbReference>
<evidence type="ECO:0000313" key="3">
    <source>
        <dbReference type="RefSeq" id="WP_028313047.1"/>
    </source>
</evidence>
<sequence>MRNLIATALLAAAAAIAPAHAAQSIASGLSADSYSQSSYWNVGGATHTAQSAFNGGDWNSGNWGYGWMQVDLGSSHSLASLTMHIDQAPDGWSWRGIYVSDTPIANDWSGLTPVVSYEGYTSAWQQLSFDLGAVTGRYVEVVVHGGASWTAVGTTGVFATPVPEPGILLLGPIGLGLTGLLARRRRHAAA</sequence>
<organism evidence="2 3">
    <name type="scientific">Derxia gummosa DSM 723</name>
    <dbReference type="NCBI Taxonomy" id="1121388"/>
    <lineage>
        <taxon>Bacteria</taxon>
        <taxon>Pseudomonadati</taxon>
        <taxon>Pseudomonadota</taxon>
        <taxon>Betaproteobacteria</taxon>
        <taxon>Burkholderiales</taxon>
        <taxon>Alcaligenaceae</taxon>
        <taxon>Derxia</taxon>
    </lineage>
</organism>
<evidence type="ECO:0008006" key="4">
    <source>
        <dbReference type="Google" id="ProtNLM"/>
    </source>
</evidence>
<evidence type="ECO:0000313" key="2">
    <source>
        <dbReference type="Proteomes" id="UP000675920"/>
    </source>
</evidence>
<dbReference type="RefSeq" id="WP_028313047.1">
    <property type="nucleotide sequence ID" value="NZ_KI519500.1"/>
</dbReference>
<keyword evidence="1" id="KW-0732">Signal</keyword>
<accession>A0A8B6X803</accession>
<evidence type="ECO:0000256" key="1">
    <source>
        <dbReference type="SAM" id="SignalP"/>
    </source>
</evidence>
<protein>
    <recommendedName>
        <fullName evidence="4">PEP-CTERM protein-sorting domain-containing protein</fullName>
    </recommendedName>
</protein>
<dbReference type="Proteomes" id="UP000675920">
    <property type="component" value="Unplaced"/>
</dbReference>
<name>A0A8B6X803_9BURK</name>
<dbReference type="Gene3D" id="2.60.120.260">
    <property type="entry name" value="Galactose-binding domain-like"/>
    <property type="match status" value="1"/>
</dbReference>
<dbReference type="AlphaFoldDB" id="A0A8B6X803"/>
<feature type="chain" id="PRO_5034039938" description="PEP-CTERM protein-sorting domain-containing protein" evidence="1">
    <location>
        <begin position="22"/>
        <end position="190"/>
    </location>
</feature>
<reference evidence="3" key="1">
    <citation type="submission" date="2025-08" db="UniProtKB">
        <authorList>
            <consortium name="RefSeq"/>
        </authorList>
    </citation>
    <scope>IDENTIFICATION</scope>
</reference>
<keyword evidence="2" id="KW-1185">Reference proteome</keyword>
<dbReference type="SUPFAM" id="SSF49785">
    <property type="entry name" value="Galactose-binding domain-like"/>
    <property type="match status" value="1"/>
</dbReference>
<feature type="signal peptide" evidence="1">
    <location>
        <begin position="1"/>
        <end position="21"/>
    </location>
</feature>